<dbReference type="EMBL" id="MN740612">
    <property type="protein sequence ID" value="QHU35815.1"/>
    <property type="molecule type" value="Genomic_DNA"/>
</dbReference>
<evidence type="ECO:0000313" key="1">
    <source>
        <dbReference type="EMBL" id="QHU35815.1"/>
    </source>
</evidence>
<name>A0A6C0M0L3_9ZZZZ</name>
<sequence length="250" mass="29154">MNARCSGTFFEYCIFSSIRANPYDNYTRNKFSNLLSTEPNIYNLQNIIKNRDIKYVQLLTDNKGRDNITADMLLHLENGDLVGLSCKKNNMSIKHPCPYGLYRFLNSGHQEAFSNTYSSINNKWYNVMQSYELFNKVPPTMKQDMLNEVVDLISANINKSYIQFLLSQSIIKESYILHCNKNKQLNMYQVNKVDVDDFNITHNNHWIYINVSNNIDIKMRLHTASSRILPTLKLKFDTKLVKSSGYMIKV</sequence>
<dbReference type="AlphaFoldDB" id="A0A6C0M0L3"/>
<reference evidence="1" key="1">
    <citation type="journal article" date="2020" name="Nature">
        <title>Giant virus diversity and host interactions through global metagenomics.</title>
        <authorList>
            <person name="Schulz F."/>
            <person name="Roux S."/>
            <person name="Paez-Espino D."/>
            <person name="Jungbluth S."/>
            <person name="Walsh D.A."/>
            <person name="Denef V.J."/>
            <person name="McMahon K.D."/>
            <person name="Konstantinidis K.T."/>
            <person name="Eloe-Fadrosh E.A."/>
            <person name="Kyrpides N.C."/>
            <person name="Woyke T."/>
        </authorList>
    </citation>
    <scope>NUCLEOTIDE SEQUENCE</scope>
    <source>
        <strain evidence="1">GVMAG-S-1035085-51</strain>
    </source>
</reference>
<protein>
    <submittedName>
        <fullName evidence="1">Uncharacterized protein</fullName>
    </submittedName>
</protein>
<proteinExistence type="predicted"/>
<organism evidence="1">
    <name type="scientific">viral metagenome</name>
    <dbReference type="NCBI Taxonomy" id="1070528"/>
    <lineage>
        <taxon>unclassified sequences</taxon>
        <taxon>metagenomes</taxon>
        <taxon>organismal metagenomes</taxon>
    </lineage>
</organism>
<accession>A0A6C0M0L3</accession>